<keyword evidence="3" id="KW-1185">Reference proteome</keyword>
<proteinExistence type="predicted"/>
<dbReference type="Proteomes" id="UP000076502">
    <property type="component" value="Unassembled WGS sequence"/>
</dbReference>
<protein>
    <submittedName>
        <fullName evidence="2">Uncharacterized protein</fullName>
    </submittedName>
</protein>
<sequence>MYSRRVSDRDNAGETAVPSPPRGKLSGGDEIILWNTGRVVALFETMLNQTSHIRN</sequence>
<name>A0A154P991_DUFNO</name>
<evidence type="ECO:0000313" key="3">
    <source>
        <dbReference type="Proteomes" id="UP000076502"/>
    </source>
</evidence>
<feature type="region of interest" description="Disordered" evidence="1">
    <location>
        <begin position="1"/>
        <end position="28"/>
    </location>
</feature>
<evidence type="ECO:0000256" key="1">
    <source>
        <dbReference type="SAM" id="MobiDB-lite"/>
    </source>
</evidence>
<feature type="compositionally biased region" description="Basic and acidic residues" evidence="1">
    <location>
        <begin position="1"/>
        <end position="12"/>
    </location>
</feature>
<dbReference type="AlphaFoldDB" id="A0A154P991"/>
<accession>A0A154P991</accession>
<reference evidence="2 3" key="1">
    <citation type="submission" date="2015-07" db="EMBL/GenBank/DDBJ databases">
        <title>The genome of Dufourea novaeangliae.</title>
        <authorList>
            <person name="Pan H."/>
            <person name="Kapheim K."/>
        </authorList>
    </citation>
    <scope>NUCLEOTIDE SEQUENCE [LARGE SCALE GENOMIC DNA]</scope>
    <source>
        <strain evidence="2">0120121106</strain>
        <tissue evidence="2">Whole body</tissue>
    </source>
</reference>
<organism evidence="2 3">
    <name type="scientific">Dufourea novaeangliae</name>
    <name type="common">Sweat bee</name>
    <dbReference type="NCBI Taxonomy" id="178035"/>
    <lineage>
        <taxon>Eukaryota</taxon>
        <taxon>Metazoa</taxon>
        <taxon>Ecdysozoa</taxon>
        <taxon>Arthropoda</taxon>
        <taxon>Hexapoda</taxon>
        <taxon>Insecta</taxon>
        <taxon>Pterygota</taxon>
        <taxon>Neoptera</taxon>
        <taxon>Endopterygota</taxon>
        <taxon>Hymenoptera</taxon>
        <taxon>Apocrita</taxon>
        <taxon>Aculeata</taxon>
        <taxon>Apoidea</taxon>
        <taxon>Anthophila</taxon>
        <taxon>Halictidae</taxon>
        <taxon>Rophitinae</taxon>
        <taxon>Dufourea</taxon>
    </lineage>
</organism>
<evidence type="ECO:0000313" key="2">
    <source>
        <dbReference type="EMBL" id="KZC08397.1"/>
    </source>
</evidence>
<gene>
    <name evidence="2" type="ORF">WN55_09301</name>
</gene>
<dbReference type="EMBL" id="KQ434846">
    <property type="protein sequence ID" value="KZC08397.1"/>
    <property type="molecule type" value="Genomic_DNA"/>
</dbReference>